<feature type="transmembrane region" description="Helical" evidence="8">
    <location>
        <begin position="154"/>
        <end position="176"/>
    </location>
</feature>
<evidence type="ECO:0000256" key="6">
    <source>
        <dbReference type="ARBA" id="ARBA00023136"/>
    </source>
</evidence>
<evidence type="ECO:0000256" key="1">
    <source>
        <dbReference type="ARBA" id="ARBA00004651"/>
    </source>
</evidence>
<keyword evidence="7" id="KW-0807">Transducer</keyword>
<dbReference type="GO" id="GO:0005886">
    <property type="term" value="C:plasma membrane"/>
    <property type="evidence" value="ECO:0007669"/>
    <property type="project" value="UniProtKB-SubCell"/>
</dbReference>
<evidence type="ECO:0000256" key="7">
    <source>
        <dbReference type="ARBA" id="ARBA00023224"/>
    </source>
</evidence>
<reference evidence="11" key="1">
    <citation type="submission" date="2022-11" db="UniProtKB">
        <authorList>
            <consortium name="WormBaseParasite"/>
        </authorList>
    </citation>
    <scope>IDENTIFICATION</scope>
</reference>
<dbReference type="PROSITE" id="PS50262">
    <property type="entry name" value="G_PROTEIN_RECEP_F1_2"/>
    <property type="match status" value="1"/>
</dbReference>
<name>A0A914W706_9BILA</name>
<keyword evidence="3 8" id="KW-0812">Transmembrane</keyword>
<keyword evidence="6 8" id="KW-0472">Membrane</keyword>
<feature type="transmembrane region" description="Helical" evidence="8">
    <location>
        <begin position="196"/>
        <end position="221"/>
    </location>
</feature>
<dbReference type="WBParaSite" id="PSAMB.scaffold31size108074.g840.t1">
    <property type="protein sequence ID" value="PSAMB.scaffold31size108074.g840.t1"/>
    <property type="gene ID" value="PSAMB.scaffold31size108074.g840"/>
</dbReference>
<evidence type="ECO:0000259" key="9">
    <source>
        <dbReference type="PROSITE" id="PS50262"/>
    </source>
</evidence>
<evidence type="ECO:0000313" key="10">
    <source>
        <dbReference type="Proteomes" id="UP000887566"/>
    </source>
</evidence>
<dbReference type="Pfam" id="PF00001">
    <property type="entry name" value="7tm_1"/>
    <property type="match status" value="1"/>
</dbReference>
<feature type="transmembrane region" description="Helical" evidence="8">
    <location>
        <begin position="45"/>
        <end position="66"/>
    </location>
</feature>
<dbReference type="PANTHER" id="PTHR37441">
    <property type="entry name" value="PROTEIN CBG16518"/>
    <property type="match status" value="1"/>
</dbReference>
<dbReference type="GO" id="GO:0004930">
    <property type="term" value="F:G protein-coupled receptor activity"/>
    <property type="evidence" value="ECO:0007669"/>
    <property type="project" value="UniProtKB-KW"/>
</dbReference>
<dbReference type="SUPFAM" id="SSF81321">
    <property type="entry name" value="Family A G protein-coupled receptor-like"/>
    <property type="match status" value="1"/>
</dbReference>
<evidence type="ECO:0000256" key="3">
    <source>
        <dbReference type="ARBA" id="ARBA00022692"/>
    </source>
</evidence>
<dbReference type="InterPro" id="IPR000276">
    <property type="entry name" value="GPCR_Rhodpsn"/>
</dbReference>
<keyword evidence="10" id="KW-1185">Reference proteome</keyword>
<evidence type="ECO:0000313" key="11">
    <source>
        <dbReference type="WBParaSite" id="PSAMB.scaffold31size108074.g840.t1"/>
    </source>
</evidence>
<keyword evidence="5" id="KW-0675">Receptor</keyword>
<evidence type="ECO:0000256" key="5">
    <source>
        <dbReference type="ARBA" id="ARBA00023040"/>
    </source>
</evidence>
<protein>
    <submittedName>
        <fullName evidence="11">G-protein coupled receptors family 1 profile domain-containing protein</fullName>
    </submittedName>
</protein>
<feature type="transmembrane region" description="Helical" evidence="8">
    <location>
        <begin position="78"/>
        <end position="99"/>
    </location>
</feature>
<dbReference type="AlphaFoldDB" id="A0A914W706"/>
<feature type="transmembrane region" description="Helical" evidence="8">
    <location>
        <begin position="105"/>
        <end position="133"/>
    </location>
</feature>
<dbReference type="InterPro" id="IPR040435">
    <property type="entry name" value="Put_GPCR_Chromadorea"/>
</dbReference>
<dbReference type="InterPro" id="IPR017452">
    <property type="entry name" value="GPCR_Rhodpsn_7TM"/>
</dbReference>
<feature type="transmembrane region" description="Helical" evidence="8">
    <location>
        <begin position="242"/>
        <end position="267"/>
    </location>
</feature>
<accession>A0A914W706</accession>
<dbReference type="PANTHER" id="PTHR37441:SF7">
    <property type="entry name" value="G-PROTEIN COUPLED RECEPTORS FAMILY 1 PROFILE DOMAIN-CONTAINING PROTEIN"/>
    <property type="match status" value="1"/>
</dbReference>
<evidence type="ECO:0000256" key="2">
    <source>
        <dbReference type="ARBA" id="ARBA00022475"/>
    </source>
</evidence>
<dbReference type="Proteomes" id="UP000887566">
    <property type="component" value="Unplaced"/>
</dbReference>
<evidence type="ECO:0000256" key="4">
    <source>
        <dbReference type="ARBA" id="ARBA00022989"/>
    </source>
</evidence>
<comment type="subcellular location">
    <subcellularLocation>
        <location evidence="1">Cell membrane</location>
        <topology evidence="1">Multi-pass membrane protein</topology>
    </subcellularLocation>
</comment>
<keyword evidence="4 8" id="KW-1133">Transmembrane helix</keyword>
<feature type="transmembrane region" description="Helical" evidence="8">
    <location>
        <begin position="294"/>
        <end position="314"/>
    </location>
</feature>
<keyword evidence="5" id="KW-0297">G-protein coupled receptor</keyword>
<feature type="domain" description="G-protein coupled receptors family 1 profile" evidence="9">
    <location>
        <begin position="56"/>
        <end position="257"/>
    </location>
</feature>
<sequence length="373" mass="41279">MSLLVGEDIQQCKNIVSHDDYVRAANAQQRAEYFKTQVLVIAPPILALIALLISLGFLTLCIVGLVKKRLPKKRFVFLISRTASDIFCTLFIIGLSVVGNANSTTFAIVAVFLFIATMSFTSLTFNYVSLSVLHFIAVKAPVFYTNSISPRKCSVVVVLVWMTGIIYSAMFTPLLSSIFMPTKMNSACDYSTCQQPLMFGCISVIVCCLLTCLSTYGIMLYQLKKFCATGSGSGMKRYKNQAMMGINIGVYTISSLPVLGGAIVTLANLTTYYELRDHSSDNDVCYILRFLNELVQLEIVAGCIVIGWTLRIIVDPCVQLATDRALHQLIRQWSNGPKYGRGTDDTDSVASVYSRRSWASYREAVELKQMSSN</sequence>
<keyword evidence="2" id="KW-1003">Cell membrane</keyword>
<dbReference type="CDD" id="cd00637">
    <property type="entry name" value="7tm_classA_rhodopsin-like"/>
    <property type="match status" value="1"/>
</dbReference>
<evidence type="ECO:0000256" key="8">
    <source>
        <dbReference type="SAM" id="Phobius"/>
    </source>
</evidence>
<dbReference type="Gene3D" id="1.20.1070.10">
    <property type="entry name" value="Rhodopsin 7-helix transmembrane proteins"/>
    <property type="match status" value="1"/>
</dbReference>
<proteinExistence type="predicted"/>
<organism evidence="10 11">
    <name type="scientific">Plectus sambesii</name>
    <dbReference type="NCBI Taxonomy" id="2011161"/>
    <lineage>
        <taxon>Eukaryota</taxon>
        <taxon>Metazoa</taxon>
        <taxon>Ecdysozoa</taxon>
        <taxon>Nematoda</taxon>
        <taxon>Chromadorea</taxon>
        <taxon>Plectida</taxon>
        <taxon>Plectina</taxon>
        <taxon>Plectoidea</taxon>
        <taxon>Plectidae</taxon>
        <taxon>Plectus</taxon>
    </lineage>
</organism>